<name>A0ABQ9V2U1_SAGOE</name>
<proteinExistence type="predicted"/>
<feature type="region of interest" description="Disordered" evidence="1">
    <location>
        <begin position="1"/>
        <end position="26"/>
    </location>
</feature>
<keyword evidence="3" id="KW-1185">Reference proteome</keyword>
<comment type="caution">
    <text evidence="2">The sequence shown here is derived from an EMBL/GenBank/DDBJ whole genome shotgun (WGS) entry which is preliminary data.</text>
</comment>
<evidence type="ECO:0000313" key="3">
    <source>
        <dbReference type="Proteomes" id="UP001266305"/>
    </source>
</evidence>
<reference evidence="2 3" key="1">
    <citation type="submission" date="2023-05" db="EMBL/GenBank/DDBJ databases">
        <title>B98-5 Cell Line De Novo Hybrid Assembly: An Optical Mapping Approach.</title>
        <authorList>
            <person name="Kananen K."/>
            <person name="Auerbach J.A."/>
            <person name="Kautto E."/>
            <person name="Blachly J.S."/>
        </authorList>
    </citation>
    <scope>NUCLEOTIDE SEQUENCE [LARGE SCALE GENOMIC DNA]</scope>
    <source>
        <strain evidence="2">B95-8</strain>
        <tissue evidence="2">Cell line</tissue>
    </source>
</reference>
<gene>
    <name evidence="2" type="ORF">P7K49_020695</name>
</gene>
<evidence type="ECO:0000313" key="2">
    <source>
        <dbReference type="EMBL" id="KAK2103028.1"/>
    </source>
</evidence>
<dbReference type="Proteomes" id="UP001266305">
    <property type="component" value="Unassembled WGS sequence"/>
</dbReference>
<accession>A0ABQ9V2U1</accession>
<evidence type="ECO:0000256" key="1">
    <source>
        <dbReference type="SAM" id="MobiDB-lite"/>
    </source>
</evidence>
<dbReference type="EMBL" id="JASSZA010000009">
    <property type="protein sequence ID" value="KAK2103028.1"/>
    <property type="molecule type" value="Genomic_DNA"/>
</dbReference>
<feature type="compositionally biased region" description="Basic and acidic residues" evidence="1">
    <location>
        <begin position="1"/>
        <end position="12"/>
    </location>
</feature>
<sequence>MQRRSGHADLDQTPHAGPPVPSSACSPHWDSICADATAVSRVFNSPETPAASSAGARRTHVPSDPAQLYLLCCEALMAAEPIPASTHLCASKACPVQPHLAEATPAKGQFRLETQGGGS</sequence>
<organism evidence="2 3">
    <name type="scientific">Saguinus oedipus</name>
    <name type="common">Cotton-top tamarin</name>
    <name type="synonym">Oedipomidas oedipus</name>
    <dbReference type="NCBI Taxonomy" id="9490"/>
    <lineage>
        <taxon>Eukaryota</taxon>
        <taxon>Metazoa</taxon>
        <taxon>Chordata</taxon>
        <taxon>Craniata</taxon>
        <taxon>Vertebrata</taxon>
        <taxon>Euteleostomi</taxon>
        <taxon>Mammalia</taxon>
        <taxon>Eutheria</taxon>
        <taxon>Euarchontoglires</taxon>
        <taxon>Primates</taxon>
        <taxon>Haplorrhini</taxon>
        <taxon>Platyrrhini</taxon>
        <taxon>Cebidae</taxon>
        <taxon>Callitrichinae</taxon>
        <taxon>Saguinus</taxon>
    </lineage>
</organism>
<protein>
    <submittedName>
        <fullName evidence="2">Uncharacterized protein</fullName>
    </submittedName>
</protein>